<evidence type="ECO:0000313" key="2">
    <source>
        <dbReference type="EnsemblProtists" id="EOD33084"/>
    </source>
</evidence>
<proteinExistence type="predicted"/>
<dbReference type="EnsemblProtists" id="EOD33084">
    <property type="protein sequence ID" value="EOD33084"/>
    <property type="gene ID" value="EMIHUDRAFT_433999"/>
</dbReference>
<feature type="region of interest" description="Disordered" evidence="1">
    <location>
        <begin position="200"/>
        <end position="223"/>
    </location>
</feature>
<evidence type="ECO:0000313" key="3">
    <source>
        <dbReference type="Proteomes" id="UP000013827"/>
    </source>
</evidence>
<reference evidence="3" key="1">
    <citation type="journal article" date="2013" name="Nature">
        <title>Pan genome of the phytoplankton Emiliania underpins its global distribution.</title>
        <authorList>
            <person name="Read B.A."/>
            <person name="Kegel J."/>
            <person name="Klute M.J."/>
            <person name="Kuo A."/>
            <person name="Lefebvre S.C."/>
            <person name="Maumus F."/>
            <person name="Mayer C."/>
            <person name="Miller J."/>
            <person name="Monier A."/>
            <person name="Salamov A."/>
            <person name="Young J."/>
            <person name="Aguilar M."/>
            <person name="Claverie J.M."/>
            <person name="Frickenhaus S."/>
            <person name="Gonzalez K."/>
            <person name="Herman E.K."/>
            <person name="Lin Y.C."/>
            <person name="Napier J."/>
            <person name="Ogata H."/>
            <person name="Sarno A.F."/>
            <person name="Shmutz J."/>
            <person name="Schroeder D."/>
            <person name="de Vargas C."/>
            <person name="Verret F."/>
            <person name="von Dassow P."/>
            <person name="Valentin K."/>
            <person name="Van de Peer Y."/>
            <person name="Wheeler G."/>
            <person name="Dacks J.B."/>
            <person name="Delwiche C.F."/>
            <person name="Dyhrman S.T."/>
            <person name="Glockner G."/>
            <person name="John U."/>
            <person name="Richards T."/>
            <person name="Worden A.Z."/>
            <person name="Zhang X."/>
            <person name="Grigoriev I.V."/>
            <person name="Allen A.E."/>
            <person name="Bidle K."/>
            <person name="Borodovsky M."/>
            <person name="Bowler C."/>
            <person name="Brownlee C."/>
            <person name="Cock J.M."/>
            <person name="Elias M."/>
            <person name="Gladyshev V.N."/>
            <person name="Groth M."/>
            <person name="Guda C."/>
            <person name="Hadaegh A."/>
            <person name="Iglesias-Rodriguez M.D."/>
            <person name="Jenkins J."/>
            <person name="Jones B.M."/>
            <person name="Lawson T."/>
            <person name="Leese F."/>
            <person name="Lindquist E."/>
            <person name="Lobanov A."/>
            <person name="Lomsadze A."/>
            <person name="Malik S.B."/>
            <person name="Marsh M.E."/>
            <person name="Mackinder L."/>
            <person name="Mock T."/>
            <person name="Mueller-Roeber B."/>
            <person name="Pagarete A."/>
            <person name="Parker M."/>
            <person name="Probert I."/>
            <person name="Quesneville H."/>
            <person name="Raines C."/>
            <person name="Rensing S.A."/>
            <person name="Riano-Pachon D.M."/>
            <person name="Richier S."/>
            <person name="Rokitta S."/>
            <person name="Shiraiwa Y."/>
            <person name="Soanes D.M."/>
            <person name="van der Giezen M."/>
            <person name="Wahlund T.M."/>
            <person name="Williams B."/>
            <person name="Wilson W."/>
            <person name="Wolfe G."/>
            <person name="Wurch L.L."/>
        </authorList>
    </citation>
    <scope>NUCLEOTIDE SEQUENCE</scope>
</reference>
<accession>A0A0D3KBE9</accession>
<sequence>RFAAPLPNGGRRDSVGGVARGVGGRRRLAARVRALAPSYDIAARSVPLRRLGGRRGGGGGGLRDCAGDGLSQAQAAERHLLGPAPRRLRCTRACRAGLVRLPPPLLRCVPERWRHHPGLPRARRRERRAPPRQYSHRRRVERGQVWASVAARLVAAAPRRQPDGGLCRTAAGGAAGRDGRGAQGPHRPPLRARGVCGVSHRPDAEPDHPPTAAAAATVTDGRGVERRGGLLARLQRASRTRALAGRLARRGLLLSGAE</sequence>
<protein>
    <submittedName>
        <fullName evidence="2">Uncharacterized protein</fullName>
    </submittedName>
</protein>
<dbReference type="PaxDb" id="2903-EOD33084"/>
<dbReference type="KEGG" id="ehx:EMIHUDRAFT_433999"/>
<dbReference type="AlphaFoldDB" id="A0A0D3KBE9"/>
<dbReference type="RefSeq" id="XP_005785513.1">
    <property type="nucleotide sequence ID" value="XM_005785456.1"/>
</dbReference>
<feature type="compositionally biased region" description="Low complexity" evidence="1">
    <location>
        <begin position="210"/>
        <end position="220"/>
    </location>
</feature>
<keyword evidence="3" id="KW-1185">Reference proteome</keyword>
<name>A0A0D3KBE9_EMIH1</name>
<dbReference type="GeneID" id="17278354"/>
<dbReference type="Proteomes" id="UP000013827">
    <property type="component" value="Unassembled WGS sequence"/>
</dbReference>
<dbReference type="HOGENOM" id="CLU_1080070_0_0_1"/>
<evidence type="ECO:0000256" key="1">
    <source>
        <dbReference type="SAM" id="MobiDB-lite"/>
    </source>
</evidence>
<organism evidence="2 3">
    <name type="scientific">Emiliania huxleyi (strain CCMP1516)</name>
    <dbReference type="NCBI Taxonomy" id="280463"/>
    <lineage>
        <taxon>Eukaryota</taxon>
        <taxon>Haptista</taxon>
        <taxon>Haptophyta</taxon>
        <taxon>Prymnesiophyceae</taxon>
        <taxon>Isochrysidales</taxon>
        <taxon>Noelaerhabdaceae</taxon>
        <taxon>Emiliania</taxon>
    </lineage>
</organism>
<feature type="region of interest" description="Disordered" evidence="1">
    <location>
        <begin position="171"/>
        <end position="190"/>
    </location>
</feature>
<reference evidence="2" key="2">
    <citation type="submission" date="2024-10" db="UniProtKB">
        <authorList>
            <consortium name="EnsemblProtists"/>
        </authorList>
    </citation>
    <scope>IDENTIFICATION</scope>
</reference>